<dbReference type="BioCyc" id="HACI382638:HAC_RS07235-MONOMER"/>
<keyword evidence="1" id="KW-0472">Membrane</keyword>
<dbReference type="GeneID" id="31758944"/>
<keyword evidence="1" id="KW-1133">Transmembrane helix</keyword>
<organism evidence="2 3">
    <name type="scientific">Helicobacter acinonychis (strain Sheeba)</name>
    <dbReference type="NCBI Taxonomy" id="382638"/>
    <lineage>
        <taxon>Bacteria</taxon>
        <taxon>Pseudomonadati</taxon>
        <taxon>Campylobacterota</taxon>
        <taxon>Epsilonproteobacteria</taxon>
        <taxon>Campylobacterales</taxon>
        <taxon>Helicobacteraceae</taxon>
        <taxon>Helicobacter</taxon>
    </lineage>
</organism>
<evidence type="ECO:0000313" key="2">
    <source>
        <dbReference type="EMBL" id="CAK00405.1"/>
    </source>
</evidence>
<accession>Q17VC1</accession>
<dbReference type="AlphaFoldDB" id="Q17VC1"/>
<evidence type="ECO:0000313" key="3">
    <source>
        <dbReference type="Proteomes" id="UP000000775"/>
    </source>
</evidence>
<proteinExistence type="predicted"/>
<dbReference type="HOGENOM" id="CLU_1459408_0_0_7"/>
<gene>
    <name evidence="2" type="ordered locus">Hac_1707</name>
</gene>
<evidence type="ECO:0000256" key="1">
    <source>
        <dbReference type="SAM" id="Phobius"/>
    </source>
</evidence>
<sequence length="185" mass="21195">MFKSGLNSWILLGILGVLLITLYAFKRFQSNDLFEAKTFATIIFSLNFYLFTTIHIHSDNKMHKIVVEIVEALANLLGIAIDEDVKSLQQQLNVQDVSQKINNKNIVTHATKIFALMQDIWNKYEFGSILNGEAFLNIIVLLVIFGLQIVMLSMIYFASLCYLPRKAFYFSLLFFMIPSIFFSTG</sequence>
<reference evidence="2 3" key="1">
    <citation type="journal article" date="2006" name="PLoS Genet.">
        <title>Who ate whom? Adaptive Helicobacter genomic changes that accompanied a host jump from early humans to large felines.</title>
        <authorList>
            <person name="Eppinger M."/>
            <person name="Baar C."/>
            <person name="Linz B."/>
            <person name="Raddatz G."/>
            <person name="Lanz C."/>
            <person name="Keller H."/>
            <person name="Morelli G."/>
            <person name="Gressmann H."/>
            <person name="Achtman M."/>
            <person name="Schuster S.C."/>
        </authorList>
    </citation>
    <scope>NUCLEOTIDE SEQUENCE [LARGE SCALE GENOMIC DNA]</scope>
    <source>
        <strain evidence="2 3">Sheeba</strain>
    </source>
</reference>
<feature type="transmembrane region" description="Helical" evidence="1">
    <location>
        <begin position="134"/>
        <end position="155"/>
    </location>
</feature>
<feature type="transmembrane region" description="Helical" evidence="1">
    <location>
        <begin position="6"/>
        <end position="25"/>
    </location>
</feature>
<feature type="transmembrane region" description="Helical" evidence="1">
    <location>
        <begin position="37"/>
        <end position="56"/>
    </location>
</feature>
<feature type="transmembrane region" description="Helical" evidence="1">
    <location>
        <begin position="167"/>
        <end position="184"/>
    </location>
</feature>
<keyword evidence="1" id="KW-0812">Transmembrane</keyword>
<keyword evidence="3" id="KW-1185">Reference proteome</keyword>
<dbReference type="KEGG" id="hac:Hac_1707"/>
<dbReference type="RefSeq" id="WP_011578488.1">
    <property type="nucleotide sequence ID" value="NC_008229.1"/>
</dbReference>
<dbReference type="EMBL" id="AM260522">
    <property type="protein sequence ID" value="CAK00405.1"/>
    <property type="molecule type" value="Genomic_DNA"/>
</dbReference>
<protein>
    <submittedName>
        <fullName evidence="2">Uncharacterized protein</fullName>
    </submittedName>
</protein>
<dbReference type="Proteomes" id="UP000000775">
    <property type="component" value="Chromosome"/>
</dbReference>
<name>Q17VC1_HELAH</name>